<feature type="compositionally biased region" description="Polar residues" evidence="1">
    <location>
        <begin position="33"/>
        <end position="43"/>
    </location>
</feature>
<feature type="region of interest" description="Disordered" evidence="1">
    <location>
        <begin position="1"/>
        <end position="45"/>
    </location>
</feature>
<name>A0A2M8LIK1_9BACT</name>
<evidence type="ECO:0000313" key="4">
    <source>
        <dbReference type="Proteomes" id="UP000231436"/>
    </source>
</evidence>
<organism evidence="3 4">
    <name type="scientific">Candidatus Uhrbacteria bacterium CG10_big_fil_rev_8_21_14_0_10_48_16</name>
    <dbReference type="NCBI Taxonomy" id="1975038"/>
    <lineage>
        <taxon>Bacteria</taxon>
        <taxon>Candidatus Uhriibacteriota</taxon>
    </lineage>
</organism>
<dbReference type="AlphaFoldDB" id="A0A2M8LIK1"/>
<keyword evidence="2" id="KW-0812">Transmembrane</keyword>
<evidence type="ECO:0000256" key="1">
    <source>
        <dbReference type="SAM" id="MobiDB-lite"/>
    </source>
</evidence>
<reference evidence="4" key="1">
    <citation type="submission" date="2017-09" db="EMBL/GenBank/DDBJ databases">
        <title>Depth-based differentiation of microbial function through sediment-hosted aquifers and enrichment of novel symbionts in the deep terrestrial subsurface.</title>
        <authorList>
            <person name="Probst A.J."/>
            <person name="Ladd B."/>
            <person name="Jarett J.K."/>
            <person name="Geller-Mcgrath D.E."/>
            <person name="Sieber C.M.K."/>
            <person name="Emerson J.B."/>
            <person name="Anantharaman K."/>
            <person name="Thomas B.C."/>
            <person name="Malmstrom R."/>
            <person name="Stieglmeier M."/>
            <person name="Klingl A."/>
            <person name="Woyke T."/>
            <person name="Ryan C.M."/>
            <person name="Banfield J.F."/>
        </authorList>
    </citation>
    <scope>NUCLEOTIDE SEQUENCE [LARGE SCALE GENOMIC DNA]</scope>
</reference>
<protein>
    <submittedName>
        <fullName evidence="3">Uncharacterized protein</fullName>
    </submittedName>
</protein>
<feature type="transmembrane region" description="Helical" evidence="2">
    <location>
        <begin position="123"/>
        <end position="145"/>
    </location>
</feature>
<evidence type="ECO:0000313" key="3">
    <source>
        <dbReference type="EMBL" id="PJE77252.1"/>
    </source>
</evidence>
<keyword evidence="2" id="KW-0472">Membrane</keyword>
<gene>
    <name evidence="3" type="ORF">COV05_00160</name>
</gene>
<proteinExistence type="predicted"/>
<dbReference type="EMBL" id="PFEU01000002">
    <property type="protein sequence ID" value="PJE77252.1"/>
    <property type="molecule type" value="Genomic_DNA"/>
</dbReference>
<keyword evidence="2" id="KW-1133">Transmembrane helix</keyword>
<feature type="region of interest" description="Disordered" evidence="1">
    <location>
        <begin position="78"/>
        <end position="115"/>
    </location>
</feature>
<dbReference type="Proteomes" id="UP000231436">
    <property type="component" value="Unassembled WGS sequence"/>
</dbReference>
<comment type="caution">
    <text evidence="3">The sequence shown here is derived from an EMBL/GenBank/DDBJ whole genome shotgun (WGS) entry which is preliminary data.</text>
</comment>
<sequence>MSGKDQSPGHSFFAVADLDPPEPEGVQPDAWPSASTPALSTQPLELIPDPVPVTIINDSPALTTQSLDAPRDVELVEPDVADAGPYGLQSDAGTPPAEKDIEEDDWDQNSNPTRIPNRNSDKWLIGLALIAFAFTFAGLGGYWWWTGREEPAKVISAESTIEEEDVLIVINDPPAIVAEPEIEVVEPEEEAIPEPAVIAKPEDCVFLNGSRPKVGDKHIVRCTNDTRFLAIATYTTGGVFVFSDYEPYEP</sequence>
<accession>A0A2M8LIK1</accession>
<evidence type="ECO:0000256" key="2">
    <source>
        <dbReference type="SAM" id="Phobius"/>
    </source>
</evidence>